<sequence length="279" mass="30449">MLHRHLRLLGIAHRDNEFRPGRARASLLGTVHCPDYVSAIISGTLDQKALRRMGLPWSEGLIRRTCIAPMGTFLTAQLALKHGLACHLAGGTHHAHYDFGSGFCIFNDLAFAAKQLLVSGAVQKILIFDCDVHQGDGTAAVLENEPRVFTCSIHCEKNFPVRKAVSDLDVGLPLGMTDGDYLDTVFETLASLLEQEKPDLVFYDAGVDIYQHDPLGRLAISLQGIADRDRGVIQRCRDQGIPVATVIGGGYDDDRQALARRHALVIEEAARIATVASCK</sequence>
<dbReference type="SUPFAM" id="SSF52768">
    <property type="entry name" value="Arginase/deacetylase"/>
    <property type="match status" value="1"/>
</dbReference>
<dbReference type="InterPro" id="IPR044150">
    <property type="entry name" value="HDAC_classIV"/>
</dbReference>
<dbReference type="AlphaFoldDB" id="A0A095TMG6"/>
<proteinExistence type="inferred from homology"/>
<accession>A0A095TMG6</accession>
<dbReference type="STRING" id="1177154.Y5S_03234"/>
<dbReference type="Pfam" id="PF00850">
    <property type="entry name" value="Hist_deacetyl"/>
    <property type="match status" value="1"/>
</dbReference>
<reference evidence="4 5" key="1">
    <citation type="submission" date="2012-09" db="EMBL/GenBank/DDBJ databases">
        <title>Genome Sequence of alkane-degrading Bacterium Alcanivorax sp. 19-m-6.</title>
        <authorList>
            <person name="Lai Q."/>
            <person name="Shao Z."/>
        </authorList>
    </citation>
    <scope>NUCLEOTIDE SEQUENCE [LARGE SCALE GENOMIC DNA]</scope>
    <source>
        <strain evidence="4 5">19-m-6</strain>
    </source>
</reference>
<evidence type="ECO:0000256" key="2">
    <source>
        <dbReference type="ARBA" id="ARBA00022801"/>
    </source>
</evidence>
<dbReference type="InterPro" id="IPR037138">
    <property type="entry name" value="His_deacetylse_dom_sf"/>
</dbReference>
<comment type="similarity">
    <text evidence="1">Belongs to the histone deacetylase family.</text>
</comment>
<dbReference type="PRINTS" id="PR01270">
    <property type="entry name" value="HDASUPER"/>
</dbReference>
<feature type="domain" description="Histone deacetylase" evidence="3">
    <location>
        <begin position="10"/>
        <end position="258"/>
    </location>
</feature>
<comment type="caution">
    <text evidence="4">The sequence shown here is derived from an EMBL/GenBank/DDBJ whole genome shotgun (WGS) entry which is preliminary data.</text>
</comment>
<evidence type="ECO:0000313" key="4">
    <source>
        <dbReference type="EMBL" id="KGD63598.1"/>
    </source>
</evidence>
<dbReference type="PANTHER" id="PTHR10625">
    <property type="entry name" value="HISTONE DEACETYLASE HDAC1-RELATED"/>
    <property type="match status" value="1"/>
</dbReference>
<dbReference type="GO" id="GO:0016787">
    <property type="term" value="F:hydrolase activity"/>
    <property type="evidence" value="ECO:0007669"/>
    <property type="project" value="UniProtKB-KW"/>
</dbReference>
<dbReference type="CDD" id="cd09993">
    <property type="entry name" value="HDAC_classIV"/>
    <property type="match status" value="1"/>
</dbReference>
<evidence type="ECO:0000259" key="3">
    <source>
        <dbReference type="Pfam" id="PF00850"/>
    </source>
</evidence>
<dbReference type="eggNOG" id="COG0123">
    <property type="taxonomic scope" value="Bacteria"/>
</dbReference>
<dbReference type="PANTHER" id="PTHR10625:SF19">
    <property type="entry name" value="HISTONE DEACETYLASE 12"/>
    <property type="match status" value="1"/>
</dbReference>
<protein>
    <submittedName>
        <fullName evidence="4">Deacetylase</fullName>
    </submittedName>
</protein>
<dbReference type="GO" id="GO:0004407">
    <property type="term" value="F:histone deacetylase activity"/>
    <property type="evidence" value="ECO:0007669"/>
    <property type="project" value="InterPro"/>
</dbReference>
<dbReference type="InterPro" id="IPR023696">
    <property type="entry name" value="Ureohydrolase_dom_sf"/>
</dbReference>
<dbReference type="InterPro" id="IPR023801">
    <property type="entry name" value="His_deacetylse_dom"/>
</dbReference>
<keyword evidence="5" id="KW-1185">Reference proteome</keyword>
<dbReference type="Gene3D" id="3.40.800.20">
    <property type="entry name" value="Histone deacetylase domain"/>
    <property type="match status" value="1"/>
</dbReference>
<evidence type="ECO:0000256" key="1">
    <source>
        <dbReference type="ARBA" id="ARBA00005947"/>
    </source>
</evidence>
<dbReference type="EMBL" id="ARXV01000016">
    <property type="protein sequence ID" value="KGD63598.1"/>
    <property type="molecule type" value="Genomic_DNA"/>
</dbReference>
<dbReference type="Proteomes" id="UP000029444">
    <property type="component" value="Unassembled WGS sequence"/>
</dbReference>
<organism evidence="4 5">
    <name type="scientific">Alcanivorax nanhaiticus</name>
    <dbReference type="NCBI Taxonomy" id="1177154"/>
    <lineage>
        <taxon>Bacteria</taxon>
        <taxon>Pseudomonadati</taxon>
        <taxon>Pseudomonadota</taxon>
        <taxon>Gammaproteobacteria</taxon>
        <taxon>Oceanospirillales</taxon>
        <taxon>Alcanivoracaceae</taxon>
        <taxon>Alcanivorax</taxon>
    </lineage>
</organism>
<dbReference type="InterPro" id="IPR000286">
    <property type="entry name" value="HDACs"/>
</dbReference>
<evidence type="ECO:0000313" key="5">
    <source>
        <dbReference type="Proteomes" id="UP000029444"/>
    </source>
</evidence>
<keyword evidence="2" id="KW-0378">Hydrolase</keyword>
<name>A0A095TMG6_9GAMM</name>
<gene>
    <name evidence="4" type="ORF">Y5S_03234</name>
</gene>
<dbReference type="GO" id="GO:0040029">
    <property type="term" value="P:epigenetic regulation of gene expression"/>
    <property type="evidence" value="ECO:0007669"/>
    <property type="project" value="TreeGrafter"/>
</dbReference>
<dbReference type="PATRIC" id="fig|1177154.3.peg.3276"/>